<comment type="cofactor">
    <cofactor evidence="1">
        <name>heme b</name>
        <dbReference type="ChEBI" id="CHEBI:60344"/>
    </cofactor>
</comment>
<dbReference type="GO" id="GO:0046210">
    <property type="term" value="P:nitric oxide catabolic process"/>
    <property type="evidence" value="ECO:0007669"/>
    <property type="project" value="TreeGrafter"/>
</dbReference>
<dbReference type="InterPro" id="IPR000971">
    <property type="entry name" value="Globin"/>
</dbReference>
<evidence type="ECO:0000256" key="12">
    <source>
        <dbReference type="ARBA" id="ARBA00023004"/>
    </source>
</evidence>
<dbReference type="GO" id="GO:0071949">
    <property type="term" value="F:FAD binding"/>
    <property type="evidence" value="ECO:0007669"/>
    <property type="project" value="TreeGrafter"/>
</dbReference>
<evidence type="ECO:0000256" key="1">
    <source>
        <dbReference type="ARBA" id="ARBA00001970"/>
    </source>
</evidence>
<dbReference type="GO" id="GO:0046872">
    <property type="term" value="F:metal ion binding"/>
    <property type="evidence" value="ECO:0007669"/>
    <property type="project" value="UniProtKB-KW"/>
</dbReference>
<dbReference type="InterPro" id="IPR001709">
    <property type="entry name" value="Flavoprot_Pyr_Nucl_cyt_Rdtase"/>
</dbReference>
<dbReference type="EMBL" id="ML978714">
    <property type="protein sequence ID" value="KAF2089417.1"/>
    <property type="molecule type" value="Genomic_DNA"/>
</dbReference>
<evidence type="ECO:0000256" key="14">
    <source>
        <dbReference type="ARBA" id="ARBA00048649"/>
    </source>
</evidence>
<dbReference type="OrthoDB" id="436496at2759"/>
<proteinExistence type="inferred from homology"/>
<dbReference type="GO" id="GO:0008941">
    <property type="term" value="F:nitric oxide dioxygenase NAD(P)H activity"/>
    <property type="evidence" value="ECO:0007669"/>
    <property type="project" value="UniProtKB-EC"/>
</dbReference>
<dbReference type="Gene3D" id="1.10.490.10">
    <property type="entry name" value="Globins"/>
    <property type="match status" value="1"/>
</dbReference>
<evidence type="ECO:0000256" key="8">
    <source>
        <dbReference type="ARBA" id="ARBA00022723"/>
    </source>
</evidence>
<name>A0A6A5YDJ7_9PEZI</name>
<evidence type="ECO:0000313" key="19">
    <source>
        <dbReference type="Proteomes" id="UP000799776"/>
    </source>
</evidence>
<feature type="domain" description="FAD-binding FR-type" evidence="17">
    <location>
        <begin position="150"/>
        <end position="269"/>
    </location>
</feature>
<dbReference type="FunFam" id="1.10.490.10:FF:000003">
    <property type="entry name" value="Flavohemoprotein"/>
    <property type="match status" value="1"/>
</dbReference>
<dbReference type="GO" id="GO:0019825">
    <property type="term" value="F:oxygen binding"/>
    <property type="evidence" value="ECO:0007669"/>
    <property type="project" value="InterPro"/>
</dbReference>
<feature type="domain" description="Globin" evidence="16">
    <location>
        <begin position="3"/>
        <end position="140"/>
    </location>
</feature>
<evidence type="ECO:0000256" key="2">
    <source>
        <dbReference type="ARBA" id="ARBA00001974"/>
    </source>
</evidence>
<keyword evidence="13" id="KW-0520">NAD</keyword>
<dbReference type="SUPFAM" id="SSF63380">
    <property type="entry name" value="Riboflavin synthase domain-like"/>
    <property type="match status" value="1"/>
</dbReference>
<evidence type="ECO:0000256" key="11">
    <source>
        <dbReference type="ARBA" id="ARBA00023002"/>
    </source>
</evidence>
<dbReference type="SUPFAM" id="SSF46458">
    <property type="entry name" value="Globin-like"/>
    <property type="match status" value="1"/>
</dbReference>
<dbReference type="InterPro" id="IPR017938">
    <property type="entry name" value="Riboflavin_synthase-like_b-brl"/>
</dbReference>
<gene>
    <name evidence="18" type="ORF">K490DRAFT_36641</name>
</gene>
<evidence type="ECO:0000256" key="6">
    <source>
        <dbReference type="ARBA" id="ARBA00022617"/>
    </source>
</evidence>
<keyword evidence="10" id="KW-0521">NADP</keyword>
<dbReference type="PRINTS" id="PR00371">
    <property type="entry name" value="FPNCR"/>
</dbReference>
<dbReference type="Proteomes" id="UP000799776">
    <property type="component" value="Unassembled WGS sequence"/>
</dbReference>
<dbReference type="PROSITE" id="PS51384">
    <property type="entry name" value="FAD_FR"/>
    <property type="match status" value="1"/>
</dbReference>
<evidence type="ECO:0000313" key="18">
    <source>
        <dbReference type="EMBL" id="KAF2089417.1"/>
    </source>
</evidence>
<dbReference type="GO" id="GO:0071500">
    <property type="term" value="P:cellular response to nitrosative stress"/>
    <property type="evidence" value="ECO:0007669"/>
    <property type="project" value="TreeGrafter"/>
</dbReference>
<dbReference type="InterPro" id="IPR017927">
    <property type="entry name" value="FAD-bd_FR_type"/>
</dbReference>
<dbReference type="PANTHER" id="PTHR43396">
    <property type="entry name" value="FLAVOHEMOPROTEIN"/>
    <property type="match status" value="1"/>
</dbReference>
<dbReference type="PANTHER" id="PTHR43396:SF3">
    <property type="entry name" value="FLAVOHEMOPROTEIN"/>
    <property type="match status" value="1"/>
</dbReference>
<keyword evidence="9" id="KW-0274">FAD</keyword>
<dbReference type="InterPro" id="IPR039261">
    <property type="entry name" value="FNR_nucleotide-bd"/>
</dbReference>
<evidence type="ECO:0000256" key="9">
    <source>
        <dbReference type="ARBA" id="ARBA00022827"/>
    </source>
</evidence>
<dbReference type="SUPFAM" id="SSF52343">
    <property type="entry name" value="Ferredoxin reductase-like, C-terminal NADP-linked domain"/>
    <property type="match status" value="1"/>
</dbReference>
<dbReference type="GO" id="GO:0020037">
    <property type="term" value="F:heme binding"/>
    <property type="evidence" value="ECO:0007669"/>
    <property type="project" value="InterPro"/>
</dbReference>
<keyword evidence="5" id="KW-0216">Detoxification</keyword>
<evidence type="ECO:0000256" key="7">
    <source>
        <dbReference type="ARBA" id="ARBA00022630"/>
    </source>
</evidence>
<keyword evidence="19" id="KW-1185">Reference proteome</keyword>
<dbReference type="EC" id="1.14.12.17" evidence="4"/>
<evidence type="ECO:0000256" key="4">
    <source>
        <dbReference type="ARBA" id="ARBA00012229"/>
    </source>
</evidence>
<dbReference type="FunFam" id="2.40.30.10:FF:000034">
    <property type="entry name" value="Flavohemoprotein"/>
    <property type="match status" value="1"/>
</dbReference>
<dbReference type="CDD" id="cd06184">
    <property type="entry name" value="flavohem_like_fad_nad_binding"/>
    <property type="match status" value="1"/>
</dbReference>
<keyword evidence="7" id="KW-0285">Flavoprotein</keyword>
<keyword evidence="12" id="KW-0408">Iron</keyword>
<dbReference type="InterPro" id="IPR009050">
    <property type="entry name" value="Globin-like_sf"/>
</dbReference>
<protein>
    <recommendedName>
        <fullName evidence="4">nitric oxide dioxygenase</fullName>
        <ecNumber evidence="4">1.14.12.17</ecNumber>
    </recommendedName>
</protein>
<comment type="catalytic activity">
    <reaction evidence="15">
        <text>2 nitric oxide + NADPH + 2 O2 = 2 nitrate + NADP(+) + H(+)</text>
        <dbReference type="Rhea" id="RHEA:19465"/>
        <dbReference type="ChEBI" id="CHEBI:15378"/>
        <dbReference type="ChEBI" id="CHEBI:15379"/>
        <dbReference type="ChEBI" id="CHEBI:16480"/>
        <dbReference type="ChEBI" id="CHEBI:17632"/>
        <dbReference type="ChEBI" id="CHEBI:57783"/>
        <dbReference type="ChEBI" id="CHEBI:58349"/>
        <dbReference type="EC" id="1.14.12.17"/>
    </reaction>
</comment>
<evidence type="ECO:0000256" key="15">
    <source>
        <dbReference type="ARBA" id="ARBA00049433"/>
    </source>
</evidence>
<evidence type="ECO:0000256" key="5">
    <source>
        <dbReference type="ARBA" id="ARBA00022575"/>
    </source>
</evidence>
<evidence type="ECO:0000256" key="10">
    <source>
        <dbReference type="ARBA" id="ARBA00022857"/>
    </source>
</evidence>
<dbReference type="Pfam" id="PF00042">
    <property type="entry name" value="Globin"/>
    <property type="match status" value="1"/>
</dbReference>
<comment type="catalytic activity">
    <reaction evidence="14">
        <text>2 nitric oxide + NADH + 2 O2 = 2 nitrate + NAD(+) + H(+)</text>
        <dbReference type="Rhea" id="RHEA:19469"/>
        <dbReference type="ChEBI" id="CHEBI:15378"/>
        <dbReference type="ChEBI" id="CHEBI:15379"/>
        <dbReference type="ChEBI" id="CHEBI:16480"/>
        <dbReference type="ChEBI" id="CHEBI:17632"/>
        <dbReference type="ChEBI" id="CHEBI:57540"/>
        <dbReference type="ChEBI" id="CHEBI:57945"/>
        <dbReference type="EC" id="1.14.12.17"/>
    </reaction>
</comment>
<dbReference type="CDD" id="cd08922">
    <property type="entry name" value="FHb-globin"/>
    <property type="match status" value="1"/>
</dbReference>
<keyword evidence="6" id="KW-0349">Heme</keyword>
<comment type="similarity">
    <text evidence="3">In the C-terminal section; belongs to the flavoprotein pyridine nucleotide cytochrome reductase family.</text>
</comment>
<dbReference type="GO" id="GO:0009636">
    <property type="term" value="P:response to toxic substance"/>
    <property type="evidence" value="ECO:0007669"/>
    <property type="project" value="UniProtKB-KW"/>
</dbReference>
<sequence>MATLTPSQAGIIKATVPILAEHGKTITTTFYENLLRDNPSLNNVFNTANQANGHQPRALATALYAYAANIDDLGALSPALELICHKHASLYIRPEQYDIVGTYLLAAMKEVLGDALTPDVLDAWTAAYTQLANVMIGQEAQLYHEAEGWTDWRDFRISRKERESEDITSFYLVPADGGKLPRFEPGQYVSVGTEVPGRGYFQARQYSLSDAPGKEYYRISVKKDSGISPATNNPNSPAHPGFLSNHLHTSTSTGTILSLSHPAGPFHLPASLPPTTPIVLISAGVGITPLLSIFNTLTPPSSPSPNPITLIHGARSAVHRPFTQHLRRTAASQENVRVALFASAPGATEVQGQDYDHSGRVDLEQLCGDEADLLWLGSKETRYMVCGPEGFMRGVGAWLEGRGVEGERVLMELFGTGAGSQ</sequence>
<dbReference type="PROSITE" id="PS01033">
    <property type="entry name" value="GLOBIN"/>
    <property type="match status" value="1"/>
</dbReference>
<reference evidence="18" key="1">
    <citation type="journal article" date="2020" name="Stud. Mycol.">
        <title>101 Dothideomycetes genomes: a test case for predicting lifestyles and emergence of pathogens.</title>
        <authorList>
            <person name="Haridas S."/>
            <person name="Albert R."/>
            <person name="Binder M."/>
            <person name="Bloem J."/>
            <person name="Labutti K."/>
            <person name="Salamov A."/>
            <person name="Andreopoulos B."/>
            <person name="Baker S."/>
            <person name="Barry K."/>
            <person name="Bills G."/>
            <person name="Bluhm B."/>
            <person name="Cannon C."/>
            <person name="Castanera R."/>
            <person name="Culley D."/>
            <person name="Daum C."/>
            <person name="Ezra D."/>
            <person name="Gonzalez J."/>
            <person name="Henrissat B."/>
            <person name="Kuo A."/>
            <person name="Liang C."/>
            <person name="Lipzen A."/>
            <person name="Lutzoni F."/>
            <person name="Magnuson J."/>
            <person name="Mondo S."/>
            <person name="Nolan M."/>
            <person name="Ohm R."/>
            <person name="Pangilinan J."/>
            <person name="Park H.-J."/>
            <person name="Ramirez L."/>
            <person name="Alfaro M."/>
            <person name="Sun H."/>
            <person name="Tritt A."/>
            <person name="Yoshinaga Y."/>
            <person name="Zwiers L.-H."/>
            <person name="Turgeon B."/>
            <person name="Goodwin S."/>
            <person name="Spatafora J."/>
            <person name="Crous P."/>
            <person name="Grigoriev I."/>
        </authorList>
    </citation>
    <scope>NUCLEOTIDE SEQUENCE</scope>
    <source>
        <strain evidence="18">CBS 121410</strain>
    </source>
</reference>
<dbReference type="InterPro" id="IPR001433">
    <property type="entry name" value="OxRdtase_FAD/NAD-bd"/>
</dbReference>
<dbReference type="InterPro" id="IPR012292">
    <property type="entry name" value="Globin/Proto"/>
</dbReference>
<evidence type="ECO:0000256" key="13">
    <source>
        <dbReference type="ARBA" id="ARBA00023027"/>
    </source>
</evidence>
<keyword evidence="8" id="KW-0479">Metal-binding</keyword>
<dbReference type="Pfam" id="PF00175">
    <property type="entry name" value="NAD_binding_1"/>
    <property type="match status" value="1"/>
</dbReference>
<keyword evidence="11" id="KW-0560">Oxidoreductase</keyword>
<dbReference type="Gene3D" id="2.40.30.10">
    <property type="entry name" value="Translation factors"/>
    <property type="match status" value="1"/>
</dbReference>
<comment type="cofactor">
    <cofactor evidence="2">
        <name>FAD</name>
        <dbReference type="ChEBI" id="CHEBI:57692"/>
    </cofactor>
</comment>
<dbReference type="NCBIfam" id="NF009805">
    <property type="entry name" value="PRK13289.1"/>
    <property type="match status" value="1"/>
</dbReference>
<dbReference type="AlphaFoldDB" id="A0A6A5YDJ7"/>
<organism evidence="18 19">
    <name type="scientific">Saccharata proteae CBS 121410</name>
    <dbReference type="NCBI Taxonomy" id="1314787"/>
    <lineage>
        <taxon>Eukaryota</taxon>
        <taxon>Fungi</taxon>
        <taxon>Dikarya</taxon>
        <taxon>Ascomycota</taxon>
        <taxon>Pezizomycotina</taxon>
        <taxon>Dothideomycetes</taxon>
        <taxon>Dothideomycetes incertae sedis</taxon>
        <taxon>Botryosphaeriales</taxon>
        <taxon>Saccharataceae</taxon>
        <taxon>Saccharata</taxon>
    </lineage>
</organism>
<evidence type="ECO:0000259" key="17">
    <source>
        <dbReference type="PROSITE" id="PS51384"/>
    </source>
</evidence>
<dbReference type="Gene3D" id="3.40.50.80">
    <property type="entry name" value="Nucleotide-binding domain of ferredoxin-NADP reductase (FNR) module"/>
    <property type="match status" value="1"/>
</dbReference>
<evidence type="ECO:0000256" key="3">
    <source>
        <dbReference type="ARBA" id="ARBA00006401"/>
    </source>
</evidence>
<evidence type="ECO:0000259" key="16">
    <source>
        <dbReference type="PROSITE" id="PS01033"/>
    </source>
</evidence>
<accession>A0A6A5YDJ7</accession>